<comment type="caution">
    <text evidence="3">The sequence shown here is derived from an EMBL/GenBank/DDBJ whole genome shotgun (WGS) entry which is preliminary data.</text>
</comment>
<protein>
    <recommendedName>
        <fullName evidence="2">Glutamyl-tRNA amidotransferase complex subunit Gta3 domain-containing protein</fullName>
    </recommendedName>
</protein>
<feature type="compositionally biased region" description="Polar residues" evidence="1">
    <location>
        <begin position="74"/>
        <end position="101"/>
    </location>
</feature>
<dbReference type="InterPro" id="IPR049545">
    <property type="entry name" value="Gta3_dom"/>
</dbReference>
<gene>
    <name evidence="3" type="ORF">QR685DRAFT_524676</name>
</gene>
<accession>A0ABR3DDT5</accession>
<feature type="region of interest" description="Disordered" evidence="1">
    <location>
        <begin position="50"/>
        <end position="101"/>
    </location>
</feature>
<sequence length="273" mass="29854">MIYKPHRTTQVNISHSAILFKKPRHFLPIKAIMTTKTICRACHRAALSTSSGLSASSSSNSNSSQPLTRDLSRSRSFTTETFPQSTARGGSSKLSPPSQIDPSVILSTPTWSVRSLLPPSSTPSSSTQPEESEITPQTLHHLARLSALPPPSASDPASTTRLLSALHSHLHFVRAIQSVDTTDPSDQAKELALLSSIRDESPEGLADITIDLKTLEGALAEEDIVGHCRRPRRRKMEELKEKKKNEAEDWDVLGSAEQKVGRYFVVRSGKKGE</sequence>
<dbReference type="Pfam" id="PF20978">
    <property type="entry name" value="Gta3"/>
    <property type="match status" value="1"/>
</dbReference>
<reference evidence="3 4" key="1">
    <citation type="submission" date="2023-09" db="EMBL/GenBank/DDBJ databases">
        <title>Multi-omics analysis of a traditional fermented food reveals byproduct-associated fungal strains for waste-to-food upcycling.</title>
        <authorList>
            <consortium name="Lawrence Berkeley National Laboratory"/>
            <person name="Rekdal V.M."/>
            <person name="Villalobos-Escobedo J.M."/>
            <person name="Rodriguez-Valeron N."/>
            <person name="Garcia M.O."/>
            <person name="Vasquez D.P."/>
            <person name="Damayanti I."/>
            <person name="Sorensen P.M."/>
            <person name="Baidoo E.E."/>
            <person name="De Carvalho A.C."/>
            <person name="Riley R."/>
            <person name="Lipzen A."/>
            <person name="He G."/>
            <person name="Yan M."/>
            <person name="Haridas S."/>
            <person name="Daum C."/>
            <person name="Yoshinaga Y."/>
            <person name="Ng V."/>
            <person name="Grigoriev I.V."/>
            <person name="Munk R."/>
            <person name="Nuraida L."/>
            <person name="Wijaya C.H."/>
            <person name="Morales P.-C."/>
            <person name="Keasling J.D."/>
        </authorList>
    </citation>
    <scope>NUCLEOTIDE SEQUENCE [LARGE SCALE GENOMIC DNA]</scope>
    <source>
        <strain evidence="3 4">FGSC 2613</strain>
    </source>
</reference>
<name>A0ABR3DDT5_NEUIN</name>
<dbReference type="PANTHER" id="PTHR15004:SF0">
    <property type="entry name" value="GLUTAMYL-TRNA(GLN) AMIDOTRANSFERASE SUBUNIT C, MITOCHONDRIAL"/>
    <property type="match status" value="1"/>
</dbReference>
<dbReference type="EMBL" id="JAVLET010000004">
    <property type="protein sequence ID" value="KAL0470820.1"/>
    <property type="molecule type" value="Genomic_DNA"/>
</dbReference>
<proteinExistence type="predicted"/>
<keyword evidence="4" id="KW-1185">Reference proteome</keyword>
<organism evidence="3 4">
    <name type="scientific">Neurospora intermedia</name>
    <dbReference type="NCBI Taxonomy" id="5142"/>
    <lineage>
        <taxon>Eukaryota</taxon>
        <taxon>Fungi</taxon>
        <taxon>Dikarya</taxon>
        <taxon>Ascomycota</taxon>
        <taxon>Pezizomycotina</taxon>
        <taxon>Sordariomycetes</taxon>
        <taxon>Sordariomycetidae</taxon>
        <taxon>Sordariales</taxon>
        <taxon>Sordariaceae</taxon>
        <taxon>Neurospora</taxon>
    </lineage>
</organism>
<dbReference type="Proteomes" id="UP001451303">
    <property type="component" value="Unassembled WGS sequence"/>
</dbReference>
<dbReference type="InterPro" id="IPR003837">
    <property type="entry name" value="GatC"/>
</dbReference>
<feature type="domain" description="Glutamyl-tRNA amidotransferase complex subunit Gta3" evidence="2">
    <location>
        <begin position="129"/>
        <end position="182"/>
    </location>
</feature>
<feature type="compositionally biased region" description="Low complexity" evidence="1">
    <location>
        <begin position="50"/>
        <end position="64"/>
    </location>
</feature>
<evidence type="ECO:0000256" key="1">
    <source>
        <dbReference type="SAM" id="MobiDB-lite"/>
    </source>
</evidence>
<evidence type="ECO:0000313" key="4">
    <source>
        <dbReference type="Proteomes" id="UP001451303"/>
    </source>
</evidence>
<evidence type="ECO:0000313" key="3">
    <source>
        <dbReference type="EMBL" id="KAL0470820.1"/>
    </source>
</evidence>
<evidence type="ECO:0000259" key="2">
    <source>
        <dbReference type="Pfam" id="PF20978"/>
    </source>
</evidence>
<feature type="compositionally biased region" description="Low complexity" evidence="1">
    <location>
        <begin position="118"/>
        <end position="137"/>
    </location>
</feature>
<feature type="region of interest" description="Disordered" evidence="1">
    <location>
        <begin position="115"/>
        <end position="137"/>
    </location>
</feature>
<dbReference type="PANTHER" id="PTHR15004">
    <property type="entry name" value="GLUTAMYL-TRNA(GLN) AMIDOTRANSFERASE SUBUNIT C, MITOCHONDRIAL"/>
    <property type="match status" value="1"/>
</dbReference>